<sequence length="165" mass="18155">MWEASDGGNSLKEPRAEEAVSLDRIRALDIGYSKADLPRGSAFLLLQGDPRKKELGMSRAQIRQVATPLVGFMGDAPEEGLRLQPGLHKVLKGIDGGGIVIQKVRGTSGLECVHFSSSEESPKKMRPYEEIQSVPFDERDPAKVFKIGTTLGQHEALLIRVLRDY</sequence>
<evidence type="ECO:0000313" key="1">
    <source>
        <dbReference type="EMBL" id="GAA0143412.1"/>
    </source>
</evidence>
<dbReference type="Proteomes" id="UP001454036">
    <property type="component" value="Unassembled WGS sequence"/>
</dbReference>
<proteinExistence type="predicted"/>
<reference evidence="1 2" key="1">
    <citation type="submission" date="2024-01" db="EMBL/GenBank/DDBJ databases">
        <title>The complete chloroplast genome sequence of Lithospermum erythrorhizon: insights into the phylogenetic relationship among Boraginaceae species and the maternal lineages of purple gromwells.</title>
        <authorList>
            <person name="Okada T."/>
            <person name="Watanabe K."/>
        </authorList>
    </citation>
    <scope>NUCLEOTIDE SEQUENCE [LARGE SCALE GENOMIC DNA]</scope>
</reference>
<protein>
    <submittedName>
        <fullName evidence="1">Uncharacterized protein</fullName>
    </submittedName>
</protein>
<gene>
    <name evidence="1" type="ORF">LIER_04104</name>
</gene>
<evidence type="ECO:0000313" key="2">
    <source>
        <dbReference type="Proteomes" id="UP001454036"/>
    </source>
</evidence>
<dbReference type="AlphaFoldDB" id="A0AAV3P090"/>
<organism evidence="1 2">
    <name type="scientific">Lithospermum erythrorhizon</name>
    <name type="common">Purple gromwell</name>
    <name type="synonym">Lithospermum officinale var. erythrorhizon</name>
    <dbReference type="NCBI Taxonomy" id="34254"/>
    <lineage>
        <taxon>Eukaryota</taxon>
        <taxon>Viridiplantae</taxon>
        <taxon>Streptophyta</taxon>
        <taxon>Embryophyta</taxon>
        <taxon>Tracheophyta</taxon>
        <taxon>Spermatophyta</taxon>
        <taxon>Magnoliopsida</taxon>
        <taxon>eudicotyledons</taxon>
        <taxon>Gunneridae</taxon>
        <taxon>Pentapetalae</taxon>
        <taxon>asterids</taxon>
        <taxon>lamiids</taxon>
        <taxon>Boraginales</taxon>
        <taxon>Boraginaceae</taxon>
        <taxon>Boraginoideae</taxon>
        <taxon>Lithospermeae</taxon>
        <taxon>Lithospermum</taxon>
    </lineage>
</organism>
<dbReference type="EMBL" id="BAABME010000514">
    <property type="protein sequence ID" value="GAA0143412.1"/>
    <property type="molecule type" value="Genomic_DNA"/>
</dbReference>
<accession>A0AAV3P090</accession>
<name>A0AAV3P090_LITER</name>
<keyword evidence="2" id="KW-1185">Reference proteome</keyword>
<comment type="caution">
    <text evidence="1">The sequence shown here is derived from an EMBL/GenBank/DDBJ whole genome shotgun (WGS) entry which is preliminary data.</text>
</comment>